<protein>
    <submittedName>
        <fullName evidence="1">Uncharacterized protein</fullName>
    </submittedName>
</protein>
<dbReference type="AlphaFoldDB" id="A0ABD0KRZ3"/>
<organism evidence="1 2">
    <name type="scientific">Batillaria attramentaria</name>
    <dbReference type="NCBI Taxonomy" id="370345"/>
    <lineage>
        <taxon>Eukaryota</taxon>
        <taxon>Metazoa</taxon>
        <taxon>Spiralia</taxon>
        <taxon>Lophotrochozoa</taxon>
        <taxon>Mollusca</taxon>
        <taxon>Gastropoda</taxon>
        <taxon>Caenogastropoda</taxon>
        <taxon>Sorbeoconcha</taxon>
        <taxon>Cerithioidea</taxon>
        <taxon>Batillariidae</taxon>
        <taxon>Batillaria</taxon>
    </lineage>
</organism>
<evidence type="ECO:0000313" key="1">
    <source>
        <dbReference type="EMBL" id="KAK7489905.1"/>
    </source>
</evidence>
<dbReference type="EMBL" id="JACVVK020000133">
    <property type="protein sequence ID" value="KAK7489905.1"/>
    <property type="molecule type" value="Genomic_DNA"/>
</dbReference>
<keyword evidence="2" id="KW-1185">Reference proteome</keyword>
<proteinExistence type="predicted"/>
<name>A0ABD0KRZ3_9CAEN</name>
<accession>A0ABD0KRZ3</accession>
<evidence type="ECO:0000313" key="2">
    <source>
        <dbReference type="Proteomes" id="UP001519460"/>
    </source>
</evidence>
<reference evidence="1 2" key="1">
    <citation type="journal article" date="2023" name="Sci. Data">
        <title>Genome assembly of the Korean intertidal mud-creeper Batillaria attramentaria.</title>
        <authorList>
            <person name="Patra A.K."/>
            <person name="Ho P.T."/>
            <person name="Jun S."/>
            <person name="Lee S.J."/>
            <person name="Kim Y."/>
            <person name="Won Y.J."/>
        </authorList>
    </citation>
    <scope>NUCLEOTIDE SEQUENCE [LARGE SCALE GENOMIC DNA]</scope>
    <source>
        <tissue evidence="1">Foot muscle</tissue>
    </source>
</reference>
<sequence length="102" mass="11296">MNGSPAAESLVTSLDIVTSSLTRERQASWGKRYGTTLDAAGLQDLTPWNVRRKLLLSAVVLCAEARSLVCRRAVCLIQIPFTHREWLWRSGASSYWTGGQTT</sequence>
<dbReference type="Proteomes" id="UP001519460">
    <property type="component" value="Unassembled WGS sequence"/>
</dbReference>
<comment type="caution">
    <text evidence="1">The sequence shown here is derived from an EMBL/GenBank/DDBJ whole genome shotgun (WGS) entry which is preliminary data.</text>
</comment>
<gene>
    <name evidence="1" type="ORF">BaRGS_00018927</name>
</gene>